<dbReference type="RefSeq" id="WP_340270430.1">
    <property type="nucleotide sequence ID" value="NZ_JBBEOG010000006.1"/>
</dbReference>
<dbReference type="Proteomes" id="UP001596122">
    <property type="component" value="Unassembled WGS sequence"/>
</dbReference>
<proteinExistence type="predicted"/>
<protein>
    <submittedName>
        <fullName evidence="1">Uncharacterized protein</fullName>
    </submittedName>
</protein>
<evidence type="ECO:0000313" key="1">
    <source>
        <dbReference type="EMBL" id="MFC5382717.1"/>
    </source>
</evidence>
<evidence type="ECO:0000313" key="2">
    <source>
        <dbReference type="Proteomes" id="UP001596122"/>
    </source>
</evidence>
<name>A0ABW0GT51_9MICO</name>
<organism evidence="1 2">
    <name type="scientific">Aquipuribacter nitratireducens</name>
    <dbReference type="NCBI Taxonomy" id="650104"/>
    <lineage>
        <taxon>Bacteria</taxon>
        <taxon>Bacillati</taxon>
        <taxon>Actinomycetota</taxon>
        <taxon>Actinomycetes</taxon>
        <taxon>Micrococcales</taxon>
        <taxon>Intrasporangiaceae</taxon>
        <taxon>Aquipuribacter</taxon>
    </lineage>
</organism>
<dbReference type="EMBL" id="JBHSLD010000028">
    <property type="protein sequence ID" value="MFC5382717.1"/>
    <property type="molecule type" value="Genomic_DNA"/>
</dbReference>
<gene>
    <name evidence="1" type="ORF">ACFPJ6_18275</name>
</gene>
<comment type="caution">
    <text evidence="1">The sequence shown here is derived from an EMBL/GenBank/DDBJ whole genome shotgun (WGS) entry which is preliminary data.</text>
</comment>
<reference evidence="2" key="1">
    <citation type="journal article" date="2019" name="Int. J. Syst. Evol. Microbiol.">
        <title>The Global Catalogue of Microorganisms (GCM) 10K type strain sequencing project: providing services to taxonomists for standard genome sequencing and annotation.</title>
        <authorList>
            <consortium name="The Broad Institute Genomics Platform"/>
            <consortium name="The Broad Institute Genome Sequencing Center for Infectious Disease"/>
            <person name="Wu L."/>
            <person name="Ma J."/>
        </authorList>
    </citation>
    <scope>NUCLEOTIDE SEQUENCE [LARGE SCALE GENOMIC DNA]</scope>
    <source>
        <strain evidence="2">CCUG 43114</strain>
    </source>
</reference>
<keyword evidence="2" id="KW-1185">Reference proteome</keyword>
<accession>A0ABW0GT51</accession>
<sequence length="56" mass="6413">MAKDVRCLVGWHSWERKVAPGTSGNGTYFVCRRCRKERTLSRSEGVWGVGVDDTRR</sequence>